<dbReference type="EMBL" id="FMXM01000027">
    <property type="protein sequence ID" value="SDA97869.1"/>
    <property type="molecule type" value="Genomic_DNA"/>
</dbReference>
<protein>
    <submittedName>
        <fullName evidence="3">Uncharacterized protein</fullName>
    </submittedName>
</protein>
<dbReference type="AlphaFoldDB" id="A0A1G5ZSV2"/>
<accession>A0A1G5ZSV2</accession>
<evidence type="ECO:0000313" key="4">
    <source>
        <dbReference type="Proteomes" id="UP000198588"/>
    </source>
</evidence>
<evidence type="ECO:0000256" key="1">
    <source>
        <dbReference type="SAM" id="MobiDB-lite"/>
    </source>
</evidence>
<gene>
    <name evidence="3" type="ORF">SAMN02927914_06004</name>
</gene>
<feature type="transmembrane region" description="Helical" evidence="2">
    <location>
        <begin position="52"/>
        <end position="75"/>
    </location>
</feature>
<sequence length="136" mass="15534">MLGKSWPLEIKLTVGVWLLCLLYSIGIGLWVATGHPVQAVEWLLPIAVWWVFNFYVVMQFITYRALGMGFLSFCWRMLIDPSSRYPARDRIIETMTNFKRRPSRNSSHNVQPLQPHHVARGHPSVDPGLAGHPGQP</sequence>
<keyword evidence="2" id="KW-0812">Transmembrane</keyword>
<reference evidence="3 4" key="1">
    <citation type="submission" date="2016-10" db="EMBL/GenBank/DDBJ databases">
        <authorList>
            <person name="de Groot N.N."/>
        </authorList>
    </citation>
    <scope>NUCLEOTIDE SEQUENCE [LARGE SCALE GENOMIC DNA]</scope>
    <source>
        <strain evidence="3 4">CGMCC 1.12097</strain>
    </source>
</reference>
<organism evidence="3 4">
    <name type="scientific">Mesorhizobium qingshengii</name>
    <dbReference type="NCBI Taxonomy" id="1165689"/>
    <lineage>
        <taxon>Bacteria</taxon>
        <taxon>Pseudomonadati</taxon>
        <taxon>Pseudomonadota</taxon>
        <taxon>Alphaproteobacteria</taxon>
        <taxon>Hyphomicrobiales</taxon>
        <taxon>Phyllobacteriaceae</taxon>
        <taxon>Mesorhizobium</taxon>
    </lineage>
</organism>
<dbReference type="Proteomes" id="UP000198588">
    <property type="component" value="Unassembled WGS sequence"/>
</dbReference>
<evidence type="ECO:0000256" key="2">
    <source>
        <dbReference type="SAM" id="Phobius"/>
    </source>
</evidence>
<feature type="transmembrane region" description="Helical" evidence="2">
    <location>
        <begin position="12"/>
        <end position="32"/>
    </location>
</feature>
<keyword evidence="2" id="KW-0472">Membrane</keyword>
<evidence type="ECO:0000313" key="3">
    <source>
        <dbReference type="EMBL" id="SDA97869.1"/>
    </source>
</evidence>
<name>A0A1G5ZSV2_9HYPH</name>
<keyword evidence="2" id="KW-1133">Transmembrane helix</keyword>
<feature type="region of interest" description="Disordered" evidence="1">
    <location>
        <begin position="97"/>
        <end position="136"/>
    </location>
</feature>
<proteinExistence type="predicted"/>
<dbReference type="STRING" id="1165689.SAMN02927914_06004"/>